<organism evidence="1 2">
    <name type="scientific">Providencia alcalifaciens DSM 30120</name>
    <dbReference type="NCBI Taxonomy" id="520999"/>
    <lineage>
        <taxon>Bacteria</taxon>
        <taxon>Pseudomonadati</taxon>
        <taxon>Pseudomonadota</taxon>
        <taxon>Gammaproteobacteria</taxon>
        <taxon>Enterobacterales</taxon>
        <taxon>Morganellaceae</taxon>
        <taxon>Providencia</taxon>
    </lineage>
</organism>
<reference evidence="1 2" key="2">
    <citation type="submission" date="2008-10" db="EMBL/GenBank/DDBJ databases">
        <authorList>
            <person name="Fulton L."/>
            <person name="Clifton S."/>
            <person name="Fulton B."/>
            <person name="Xu J."/>
            <person name="Minx P."/>
            <person name="Pepin K.H."/>
            <person name="Johnson M."/>
            <person name="Bhonagiri V."/>
            <person name="Nash W.E."/>
            <person name="Mardis E.R."/>
            <person name="Wilson R.K."/>
        </authorList>
    </citation>
    <scope>NUCLEOTIDE SEQUENCE [LARGE SCALE GENOMIC DNA]</scope>
    <source>
        <strain evidence="1 2">DSM 30120</strain>
    </source>
</reference>
<evidence type="ECO:0008006" key="3">
    <source>
        <dbReference type="Google" id="ProtNLM"/>
    </source>
</evidence>
<dbReference type="Proteomes" id="UP000003729">
    <property type="component" value="Unassembled WGS sequence"/>
</dbReference>
<evidence type="ECO:0000313" key="1">
    <source>
        <dbReference type="EMBL" id="EEB45369.1"/>
    </source>
</evidence>
<dbReference type="eggNOG" id="ENOG502Z8ZC">
    <property type="taxonomic scope" value="Bacteria"/>
</dbReference>
<dbReference type="EMBL" id="ABXW01000052">
    <property type="protein sequence ID" value="EEB45369.1"/>
    <property type="molecule type" value="Genomic_DNA"/>
</dbReference>
<dbReference type="AlphaFoldDB" id="B6XHH6"/>
<proteinExistence type="predicted"/>
<dbReference type="GeneID" id="57291697"/>
<protein>
    <recommendedName>
        <fullName evidence="3">Fimbrial protein</fullName>
    </recommendedName>
</protein>
<gene>
    <name evidence="1" type="ORF">PROVALCAL_02814</name>
</gene>
<comment type="caution">
    <text evidence="1">The sequence shown here is derived from an EMBL/GenBank/DDBJ whole genome shotgun (WGS) entry which is preliminary data.</text>
</comment>
<evidence type="ECO:0000313" key="2">
    <source>
        <dbReference type="Proteomes" id="UP000003729"/>
    </source>
</evidence>
<dbReference type="RefSeq" id="WP_006659749.1">
    <property type="nucleotide sequence ID" value="NZ_ABXW01000052.1"/>
</dbReference>
<accession>B6XHH6</accession>
<reference evidence="1 2" key="1">
    <citation type="submission" date="2008-10" db="EMBL/GenBank/DDBJ databases">
        <title>Draft genome sequence of Providencia alcalifaciens (DSM 30120).</title>
        <authorList>
            <person name="Sudarsanam P."/>
            <person name="Ley R."/>
            <person name="Guruge J."/>
            <person name="Turnbaugh P.J."/>
            <person name="Mahowald M."/>
            <person name="Liep D."/>
            <person name="Gordon J."/>
        </authorList>
    </citation>
    <scope>NUCLEOTIDE SEQUENCE [LARGE SCALE GENOMIC DNA]</scope>
    <source>
        <strain evidence="1 2">DSM 30120</strain>
    </source>
</reference>
<name>B6XHH6_9GAMM</name>
<sequence>MRKDNENLTMKRNRFLIFIVAPFILNFLFSAATHAVTVTNSYVFIENNVDDEYFITPRTTDPRFSGANKYTRYSKSLQLSLGYMGYVNTAIQANQFVDIWLENSQIDRPFTGNRCMRGYCNDDSGYWPAQYLGKEGAYKIVQSNINGESYYARGIFSDSAYQYFLKLPVGTAESYSYRSCMTKTDYNPSKGETCQSVGGQIIASHEFNITKSGHIKLTSTGALQEIFIDSNGNPTLGLGSQFCRIGIVLNQNGIICQVVDHETKGEIFANIMLSLKVNSTLIPFVPAANTILIGPDDGSNSWYYYNTTYPASYYFKGNNKNVSIFLSNTFLKRLVSSNVDFKNSQEFFTFSFTNSAVPQSGYYEFTPSNTLILKPRDYGISIIPADFNPNQSKTGKVGNEEPPIEFNYIVTTSGPRQADSITAAVDGPSTTLKGQSYCLFSSNDDKLQVPFSAYLSFKNYTGSLESYRASCDSNEISLKNALWEETPWAKPNEDLGSFYRTNLDLSFPMNEANSFFTLDGIDWLGTVSASGTVTVKAIWTGPDIH</sequence>